<evidence type="ECO:0000259" key="2">
    <source>
        <dbReference type="Pfam" id="PF06032"/>
    </source>
</evidence>
<comment type="caution">
    <text evidence="4">The sequence shown here is derived from an EMBL/GenBank/DDBJ whole genome shotgun (WGS) entry which is preliminary data.</text>
</comment>
<feature type="compositionally biased region" description="Low complexity" evidence="1">
    <location>
        <begin position="389"/>
        <end position="419"/>
    </location>
</feature>
<evidence type="ECO:0000313" key="4">
    <source>
        <dbReference type="EMBL" id="MDS9469175.1"/>
    </source>
</evidence>
<accession>A0ABU2HX98</accession>
<dbReference type="InterPro" id="IPR010318">
    <property type="entry name" value="S-Me-THD_N"/>
</dbReference>
<gene>
    <name evidence="4" type="ORF">RGQ15_16565</name>
</gene>
<protein>
    <submittedName>
        <fullName evidence="4">DUF917 domain-containing protein</fullName>
    </submittedName>
</protein>
<evidence type="ECO:0000313" key="5">
    <source>
        <dbReference type="Proteomes" id="UP001269144"/>
    </source>
</evidence>
<evidence type="ECO:0000259" key="3">
    <source>
        <dbReference type="Pfam" id="PF20906"/>
    </source>
</evidence>
<feature type="domain" description="S-Me-THD N-terminal" evidence="2">
    <location>
        <begin position="23"/>
        <end position="191"/>
    </location>
</feature>
<dbReference type="EMBL" id="JAVQLW010000002">
    <property type="protein sequence ID" value="MDS9469175.1"/>
    <property type="molecule type" value="Genomic_DNA"/>
</dbReference>
<evidence type="ECO:0000256" key="1">
    <source>
        <dbReference type="SAM" id="MobiDB-lite"/>
    </source>
</evidence>
<dbReference type="SUPFAM" id="SSF160991">
    <property type="entry name" value="CV3147-like"/>
    <property type="match status" value="1"/>
</dbReference>
<reference evidence="5" key="1">
    <citation type="submission" date="2023-07" db="EMBL/GenBank/DDBJ databases">
        <title>Paracoccus sp. MBLB3053 whole genome sequence.</title>
        <authorList>
            <person name="Hwang C.Y."/>
            <person name="Cho E.-S."/>
            <person name="Seo M.-J."/>
        </authorList>
    </citation>
    <scope>NUCLEOTIDE SEQUENCE [LARGE SCALE GENOMIC DNA]</scope>
    <source>
        <strain evidence="5">MBLB3053</strain>
    </source>
</reference>
<keyword evidence="5" id="KW-1185">Reference proteome</keyword>
<feature type="region of interest" description="Disordered" evidence="1">
    <location>
        <begin position="388"/>
        <end position="419"/>
    </location>
</feature>
<dbReference type="Proteomes" id="UP001269144">
    <property type="component" value="Unassembled WGS sequence"/>
</dbReference>
<dbReference type="Pfam" id="PF06032">
    <property type="entry name" value="S-Me-THD_N"/>
    <property type="match status" value="1"/>
</dbReference>
<dbReference type="RefSeq" id="WP_311161716.1">
    <property type="nucleotide sequence ID" value="NZ_JAVQLW010000002.1"/>
</dbReference>
<proteinExistence type="predicted"/>
<dbReference type="Gene3D" id="2.40.390.10">
    <property type="entry name" value="CV3147-like"/>
    <property type="match status" value="1"/>
</dbReference>
<dbReference type="Pfam" id="PF20906">
    <property type="entry name" value="S-Me-THD_C"/>
    <property type="match status" value="1"/>
</dbReference>
<dbReference type="Gene3D" id="3.40.1610.10">
    <property type="entry name" value="CV3147-like domain"/>
    <property type="match status" value="1"/>
</dbReference>
<dbReference type="InterPro" id="IPR048350">
    <property type="entry name" value="S-Me-THD-like_C"/>
</dbReference>
<name>A0ABU2HX98_9RHOB</name>
<organism evidence="4 5">
    <name type="scientific">Paracoccus aurantius</name>
    <dbReference type="NCBI Taxonomy" id="3073814"/>
    <lineage>
        <taxon>Bacteria</taxon>
        <taxon>Pseudomonadati</taxon>
        <taxon>Pseudomonadota</taxon>
        <taxon>Alphaproteobacteria</taxon>
        <taxon>Rhodobacterales</taxon>
        <taxon>Paracoccaceae</taxon>
        <taxon>Paracoccus</taxon>
    </lineage>
</organism>
<sequence>MQRLRGNPAGAGDLCGGGFGMSALDDLFCGLAFFGTGGGGRAAPALEMLRGHFGPSWLPNFVSPDTLPPDTLAAATIVIGGRDPDADFSPEERRALDLPATDIGMAERFAASILAVGAHLGRPVGAVAVVELGAMATAATLIAADRLGIPVLDSDCTGRSIPELGLTKMALAGVGIGPVGLADRFGGQTVLSGLASSGMADRMARQICRAVQGRGLAATVHAAPIARFAQGLVPGSIHQAWSLGTILNSADRVENRLAALARATGGRITARATLRETRWRSREPYAFREFDYIFVNDETGHEIQVFVKNEHHLVREQGRLLASSPDVIAILDASDLTPLVTLGDVVPGQKVIIFTCPALDDCWRRESGKRLLGPRAFGIDADPVLIPRPAGDSKADGAASGPGRSARSGGRTTGAALMP</sequence>
<feature type="domain" description="S-Me-THD-like C-terminal" evidence="3">
    <location>
        <begin position="199"/>
        <end position="382"/>
    </location>
</feature>
<dbReference type="InterPro" id="IPR024071">
    <property type="entry name" value="S-Me-THD_C_sf"/>
</dbReference>
<dbReference type="InterPro" id="IPR027479">
    <property type="entry name" value="S-Me-THD_N_sf"/>
</dbReference>